<keyword evidence="4" id="KW-1185">Reference proteome</keyword>
<sequence>MRHLEDNLRTTVEDLASSAPPLDGLAMIARIRGRRIRRRRQAVLCAAVAVLAGAVITPYAVFGHRDGRQPQPAASVPSSRPAVAVPMPSTTVTVPAIRKEWWRAPVRLPGGVVVTSVGRPGATAEDGTPAGRSDDRQHGNVALNRVTGRYQVYSAKYQRFAAAPAGRYVLIEDESAGGGGYVPVGVLNAAYGSWQLFTHGAGLGTEWSPDGEKIALTMQTGNLRIIVAKTGAEKDREIPGGSALCPDVCTFTWLPGGTEVALAQRDPAVAQSEAVPDTIKEIKVFSAATGELVRTLPVPGVPAGSGAWSPDGRYVALQPDATQPDGIRIAEVATGRVVTTLPLGAQVRFVADHQVLLVDGLDVRVFDLAGRVRATSRLPADFADREISLGVE</sequence>
<evidence type="ECO:0000313" key="4">
    <source>
        <dbReference type="Proteomes" id="UP001240150"/>
    </source>
</evidence>
<dbReference type="EMBL" id="CP126980">
    <property type="protein sequence ID" value="WIM96541.1"/>
    <property type="molecule type" value="Genomic_DNA"/>
</dbReference>
<dbReference type="SUPFAM" id="SSF50969">
    <property type="entry name" value="YVTN repeat-like/Quinoprotein amine dehydrogenase"/>
    <property type="match status" value="1"/>
</dbReference>
<keyword evidence="2" id="KW-1133">Transmembrane helix</keyword>
<evidence type="ECO:0000313" key="3">
    <source>
        <dbReference type="EMBL" id="WIM96541.1"/>
    </source>
</evidence>
<evidence type="ECO:0008006" key="5">
    <source>
        <dbReference type="Google" id="ProtNLM"/>
    </source>
</evidence>
<feature type="transmembrane region" description="Helical" evidence="2">
    <location>
        <begin position="42"/>
        <end position="62"/>
    </location>
</feature>
<proteinExistence type="predicted"/>
<reference evidence="3 4" key="1">
    <citation type="submission" date="2023-06" db="EMBL/GenBank/DDBJ databases">
        <authorList>
            <person name="Yushchuk O."/>
            <person name="Binda E."/>
            <person name="Ruckert-Reed C."/>
            <person name="Fedorenko V."/>
            <person name="Kalinowski J."/>
            <person name="Marinelli F."/>
        </authorList>
    </citation>
    <scope>NUCLEOTIDE SEQUENCE [LARGE SCALE GENOMIC DNA]</scope>
    <source>
        <strain evidence="3 4">NRRL 3884</strain>
    </source>
</reference>
<keyword evidence="2" id="KW-0812">Transmembrane</keyword>
<organism evidence="3 4">
    <name type="scientific">Actinoplanes oblitus</name>
    <dbReference type="NCBI Taxonomy" id="3040509"/>
    <lineage>
        <taxon>Bacteria</taxon>
        <taxon>Bacillati</taxon>
        <taxon>Actinomycetota</taxon>
        <taxon>Actinomycetes</taxon>
        <taxon>Micromonosporales</taxon>
        <taxon>Micromonosporaceae</taxon>
        <taxon>Actinoplanes</taxon>
    </lineage>
</organism>
<dbReference type="Proteomes" id="UP001240150">
    <property type="component" value="Chromosome"/>
</dbReference>
<evidence type="ECO:0000256" key="1">
    <source>
        <dbReference type="SAM" id="MobiDB-lite"/>
    </source>
</evidence>
<dbReference type="RefSeq" id="WP_284917819.1">
    <property type="nucleotide sequence ID" value="NZ_CP126980.1"/>
</dbReference>
<name>A0ABY8WHK7_9ACTN</name>
<protein>
    <recommendedName>
        <fullName evidence="5">WD40 repeat domain-containing protein</fullName>
    </recommendedName>
</protein>
<dbReference type="Gene3D" id="2.120.10.30">
    <property type="entry name" value="TolB, C-terminal domain"/>
    <property type="match status" value="1"/>
</dbReference>
<keyword evidence="2" id="KW-0472">Membrane</keyword>
<dbReference type="InterPro" id="IPR011042">
    <property type="entry name" value="6-blade_b-propeller_TolB-like"/>
</dbReference>
<gene>
    <name evidence="3" type="ORF">ACTOB_008750</name>
</gene>
<accession>A0ABY8WHK7</accession>
<dbReference type="InterPro" id="IPR011044">
    <property type="entry name" value="Quino_amine_DH_bsu"/>
</dbReference>
<feature type="region of interest" description="Disordered" evidence="1">
    <location>
        <begin position="117"/>
        <end position="140"/>
    </location>
</feature>
<evidence type="ECO:0000256" key="2">
    <source>
        <dbReference type="SAM" id="Phobius"/>
    </source>
</evidence>